<evidence type="ECO:0000313" key="2">
    <source>
        <dbReference type="Proteomes" id="UP000001057"/>
    </source>
</evidence>
<evidence type="ECO:0000313" key="1">
    <source>
        <dbReference type="EMBL" id="ADD81077.1"/>
    </source>
</evidence>
<sequence length="107" mass="12076">MTFDKVIDPAIFSGRRNPGNVVPAIPDGLVLATELPRGFKPPRLRLEFDSGKSRYGIALYLSDEQQRNLAYLNLDSMALRYAVGQMANYVGTPELIDFHRDVCFWTP</sequence>
<accession>D4P7U7</accession>
<protein>
    <submittedName>
        <fullName evidence="1">Gp079</fullName>
    </submittedName>
</protein>
<dbReference type="GeneID" id="18559789"/>
<dbReference type="OrthoDB" id="36774at10239"/>
<name>D4P7U7_9CAUD</name>
<reference evidence="1 2" key="1">
    <citation type="journal article" date="2011" name="Appl. Environ. Microbiol.">
        <title>Genomic and functional analyses of Rhodococcus equi phages ReqiPepy6, ReqiPoco6, ReqiPine5, and ReqiDocB7.</title>
        <authorList>
            <person name="Summer E.J."/>
            <person name="Liu M."/>
            <person name="Gill J.J."/>
            <person name="Grant M."/>
            <person name="Chan-Cortes T.N."/>
            <person name="Ferguson L."/>
            <person name="Janes C."/>
            <person name="Lange K."/>
            <person name="Bertoli M."/>
            <person name="Moore C."/>
            <person name="Orchard R.C."/>
            <person name="Cohen N."/>
            <person name="Young R."/>
        </authorList>
    </citation>
    <scope>NUCLEOTIDE SEQUENCE [LARGE SCALE GENOMIC DNA]</scope>
</reference>
<gene>
    <name evidence="1" type="ORF">Poco6gene079</name>
</gene>
<dbReference type="KEGG" id="vg:18559789"/>
<dbReference type="Proteomes" id="UP000001057">
    <property type="component" value="Segment"/>
</dbReference>
<dbReference type="EMBL" id="GU580942">
    <property type="protein sequence ID" value="ADD81077.1"/>
    <property type="molecule type" value="Genomic_DNA"/>
</dbReference>
<organism evidence="1 2">
    <name type="scientific">Rhodococcus phage ReqiPoco6</name>
    <dbReference type="NCBI Taxonomy" id="691964"/>
    <lineage>
        <taxon>Viruses</taxon>
        <taxon>Duplodnaviria</taxon>
        <taxon>Heunggongvirae</taxon>
        <taxon>Uroviricota</taxon>
        <taxon>Caudoviricetes</taxon>
        <taxon>Pepyhexavirus</taxon>
        <taxon>Pepyhexavirus poco6</taxon>
    </lineage>
</organism>
<proteinExistence type="predicted"/>
<dbReference type="RefSeq" id="YP_009012660.1">
    <property type="nucleotide sequence ID" value="NC_023694.1"/>
</dbReference>
<keyword evidence="2" id="KW-1185">Reference proteome</keyword>